<accession>A0A8H6MCF1</accession>
<protein>
    <submittedName>
        <fullName evidence="2">Uncharacterized protein</fullName>
    </submittedName>
</protein>
<proteinExistence type="predicted"/>
<dbReference type="Proteomes" id="UP000521943">
    <property type="component" value="Unassembled WGS sequence"/>
</dbReference>
<feature type="region of interest" description="Disordered" evidence="1">
    <location>
        <begin position="143"/>
        <end position="163"/>
    </location>
</feature>
<evidence type="ECO:0000256" key="1">
    <source>
        <dbReference type="SAM" id="MobiDB-lite"/>
    </source>
</evidence>
<name>A0A8H6MCF1_9AGAR</name>
<evidence type="ECO:0000313" key="3">
    <source>
        <dbReference type="Proteomes" id="UP000521943"/>
    </source>
</evidence>
<gene>
    <name evidence="2" type="ORF">DFP72DRAFT_1064481</name>
</gene>
<reference evidence="2 3" key="1">
    <citation type="submission" date="2020-07" db="EMBL/GenBank/DDBJ databases">
        <title>Comparative genomics of pyrophilous fungi reveals a link between fire events and developmental genes.</title>
        <authorList>
            <consortium name="DOE Joint Genome Institute"/>
            <person name="Steindorff A.S."/>
            <person name="Carver A."/>
            <person name="Calhoun S."/>
            <person name="Stillman K."/>
            <person name="Liu H."/>
            <person name="Lipzen A."/>
            <person name="Pangilinan J."/>
            <person name="Labutti K."/>
            <person name="Bruns T.D."/>
            <person name="Grigoriev I.V."/>
        </authorList>
    </citation>
    <scope>NUCLEOTIDE SEQUENCE [LARGE SCALE GENOMIC DNA]</scope>
    <source>
        <strain evidence="2 3">CBS 144469</strain>
    </source>
</reference>
<evidence type="ECO:0000313" key="2">
    <source>
        <dbReference type="EMBL" id="KAF6758987.1"/>
    </source>
</evidence>
<comment type="caution">
    <text evidence="2">The sequence shown here is derived from an EMBL/GenBank/DDBJ whole genome shotgun (WGS) entry which is preliminary data.</text>
</comment>
<sequence>MDSVSRTLLYHQYPPSPYSSYVAQSSDPVSYILCHVSHANLLRHAPPTMEPISGYPTWAHLDTPGQSLDLPGVLPGTWNIQLPHYDNAAKALHPNAIVFPASPNHNIREARYLEADVRALEDLNEDAVKVLCRVLENIRSDRGSEAFSNGQKGNRKKFHGSSLDRSLDKAHLENPGVVQVSPGFFQGGSLDKKFIVTLLQHHRELDKSTSCLESWEAKSLSSCDDALVGNLPLPSRKSTTKLNPAMAKTHVHAKALLSTGTSSRPFASQDATSKYLVICHAKHDFPADIFQAGLRHRLISIVTSRSFPRHQGIISVGMPHTRYIRDGHGR</sequence>
<keyword evidence="3" id="KW-1185">Reference proteome</keyword>
<organism evidence="2 3">
    <name type="scientific">Ephemerocybe angulata</name>
    <dbReference type="NCBI Taxonomy" id="980116"/>
    <lineage>
        <taxon>Eukaryota</taxon>
        <taxon>Fungi</taxon>
        <taxon>Dikarya</taxon>
        <taxon>Basidiomycota</taxon>
        <taxon>Agaricomycotina</taxon>
        <taxon>Agaricomycetes</taxon>
        <taxon>Agaricomycetidae</taxon>
        <taxon>Agaricales</taxon>
        <taxon>Agaricineae</taxon>
        <taxon>Psathyrellaceae</taxon>
        <taxon>Ephemerocybe</taxon>
    </lineage>
</organism>
<dbReference type="EMBL" id="JACGCI010000017">
    <property type="protein sequence ID" value="KAF6758987.1"/>
    <property type="molecule type" value="Genomic_DNA"/>
</dbReference>
<dbReference type="AlphaFoldDB" id="A0A8H6MCF1"/>